<feature type="transmembrane region" description="Helical" evidence="1">
    <location>
        <begin position="63"/>
        <end position="88"/>
    </location>
</feature>
<keyword evidence="3" id="KW-1185">Reference proteome</keyword>
<dbReference type="InterPro" id="IPR009305">
    <property type="entry name" value="Mpo1-like"/>
</dbReference>
<proteinExistence type="predicted"/>
<evidence type="ECO:0000256" key="1">
    <source>
        <dbReference type="SAM" id="Phobius"/>
    </source>
</evidence>
<feature type="transmembrane region" description="Helical" evidence="1">
    <location>
        <begin position="21"/>
        <end position="43"/>
    </location>
</feature>
<dbReference type="PANTHER" id="PTHR28026:SF9">
    <property type="entry name" value="2-HYDROXY-PALMITIC ACID DIOXYGENASE MPO1"/>
    <property type="match status" value="1"/>
</dbReference>
<gene>
    <name evidence="2" type="ORF">C6P45_001520</name>
</gene>
<dbReference type="Pfam" id="PF06127">
    <property type="entry name" value="Mpo1-like"/>
    <property type="match status" value="1"/>
</dbReference>
<reference evidence="2 3" key="1">
    <citation type="submission" date="2020-11" db="EMBL/GenBank/DDBJ databases">
        <title>Kefir isolates.</title>
        <authorList>
            <person name="Marcisauskas S."/>
            <person name="Kim Y."/>
            <person name="Blasche S."/>
        </authorList>
    </citation>
    <scope>NUCLEOTIDE SEQUENCE [LARGE SCALE GENOMIC DNA]</scope>
    <source>
        <strain evidence="2 3">OG2</strain>
    </source>
</reference>
<keyword evidence="1" id="KW-1133">Transmembrane helix</keyword>
<name>A0A9P6W2N6_MAUEX</name>
<dbReference type="EMBL" id="PUHR01000170">
    <property type="protein sequence ID" value="KAG0660793.1"/>
    <property type="molecule type" value="Genomic_DNA"/>
</dbReference>
<dbReference type="PANTHER" id="PTHR28026">
    <property type="entry name" value="DUF962 DOMAIN PROTEIN (AFU_ORTHOLOGUE AFUA_8G05310)"/>
    <property type="match status" value="1"/>
</dbReference>
<organism evidence="2 3">
    <name type="scientific">Maudiozyma exigua</name>
    <name type="common">Yeast</name>
    <name type="synonym">Kazachstania exigua</name>
    <dbReference type="NCBI Taxonomy" id="34358"/>
    <lineage>
        <taxon>Eukaryota</taxon>
        <taxon>Fungi</taxon>
        <taxon>Dikarya</taxon>
        <taxon>Ascomycota</taxon>
        <taxon>Saccharomycotina</taxon>
        <taxon>Saccharomycetes</taxon>
        <taxon>Saccharomycetales</taxon>
        <taxon>Saccharomycetaceae</taxon>
        <taxon>Maudiozyma</taxon>
    </lineage>
</organism>
<evidence type="ECO:0000313" key="2">
    <source>
        <dbReference type="EMBL" id="KAG0660793.1"/>
    </source>
</evidence>
<dbReference type="Proteomes" id="UP000750334">
    <property type="component" value="Unassembled WGS sequence"/>
</dbReference>
<dbReference type="AlphaFoldDB" id="A0A9P6W2N6"/>
<keyword evidence="1" id="KW-0472">Membrane</keyword>
<sequence>MSGSLLDLRSQLRFYKFYHHNSVNVGIHSIFVPTILVFSASLLHRIVLFDSITLTHVCTIGYIIYYCLLSFPVGIFASSLLLLINVSLDQKWLHTTLKQDLTIFTISWICQFIGHGFFEHKKPALLDNLVQSLVLAPYFILFELFFKLGMFHELDIQLQNDIAMMSH</sequence>
<dbReference type="OrthoDB" id="2124888at2759"/>
<accession>A0A9P6W2N6</accession>
<keyword evidence="1" id="KW-0812">Transmembrane</keyword>
<evidence type="ECO:0000313" key="3">
    <source>
        <dbReference type="Proteomes" id="UP000750334"/>
    </source>
</evidence>
<protein>
    <submittedName>
        <fullName evidence="2">Uncharacterized protein</fullName>
    </submittedName>
</protein>
<dbReference type="GO" id="GO:0046521">
    <property type="term" value="P:sphingoid catabolic process"/>
    <property type="evidence" value="ECO:0007669"/>
    <property type="project" value="TreeGrafter"/>
</dbReference>
<dbReference type="GO" id="GO:0016020">
    <property type="term" value="C:membrane"/>
    <property type="evidence" value="ECO:0007669"/>
    <property type="project" value="GOC"/>
</dbReference>
<dbReference type="GO" id="GO:0005783">
    <property type="term" value="C:endoplasmic reticulum"/>
    <property type="evidence" value="ECO:0007669"/>
    <property type="project" value="TreeGrafter"/>
</dbReference>
<feature type="transmembrane region" description="Helical" evidence="1">
    <location>
        <begin position="129"/>
        <end position="146"/>
    </location>
</feature>
<comment type="caution">
    <text evidence="2">The sequence shown here is derived from an EMBL/GenBank/DDBJ whole genome shotgun (WGS) entry which is preliminary data.</text>
</comment>